<feature type="signal peptide" evidence="2">
    <location>
        <begin position="1"/>
        <end position="19"/>
    </location>
</feature>
<dbReference type="EMBL" id="CP119069">
    <property type="protein sequence ID" value="WEL39154.1"/>
    <property type="molecule type" value="Genomic_DNA"/>
</dbReference>
<keyword evidence="6" id="KW-1185">Reference proteome</keyword>
<dbReference type="Proteomes" id="UP001217963">
    <property type="component" value="Chromosome I"/>
</dbReference>
<evidence type="ECO:0000256" key="2">
    <source>
        <dbReference type="SAM" id="SignalP"/>
    </source>
</evidence>
<dbReference type="Proteomes" id="UP001217963">
    <property type="component" value="Chromosome VIII"/>
</dbReference>
<organism evidence="3 6">
    <name type="scientific">Encephalitozoon hellem</name>
    <name type="common">Microsporidian parasite</name>
    <dbReference type="NCBI Taxonomy" id="27973"/>
    <lineage>
        <taxon>Eukaryota</taxon>
        <taxon>Fungi</taxon>
        <taxon>Fungi incertae sedis</taxon>
        <taxon>Microsporidia</taxon>
        <taxon>Unikaryonidae</taxon>
        <taxon>Encephalitozoon</taxon>
    </lineage>
</organism>
<sequence>MNSKTLFLFSLSFLAKALATSGDGNGSGDLTGGINKAKEMLGDKSGGGNGNPLSGNSSQLGECEGDGNNGNGNGEDE</sequence>
<dbReference type="EMBL" id="CP119062">
    <property type="protein sequence ID" value="WEL37758.1"/>
    <property type="molecule type" value="Genomic_DNA"/>
</dbReference>
<feature type="compositionally biased region" description="Gly residues" evidence="1">
    <location>
        <begin position="67"/>
        <end position="77"/>
    </location>
</feature>
<feature type="region of interest" description="Disordered" evidence="1">
    <location>
        <begin position="20"/>
        <end position="77"/>
    </location>
</feature>
<gene>
    <name evidence="3" type="ORF">PFJ87_01g00100</name>
    <name evidence="4" type="ORF">PFJ87_01g01510</name>
    <name evidence="5" type="ORF">PFJ87_08g00110</name>
</gene>
<protein>
    <submittedName>
        <fullName evidence="3">Uncharacterized protein</fullName>
    </submittedName>
</protein>
<reference evidence="3 6" key="1">
    <citation type="submission" date="2023-02" db="EMBL/GenBank/DDBJ databases">
        <title>Encephalitozoon hellem ATCC 50451 complete genome.</title>
        <authorList>
            <person name="Mascarenhas dos Santos A.C."/>
            <person name="Julian A.T."/>
            <person name="Pombert J.-F."/>
        </authorList>
    </citation>
    <scope>NUCLEOTIDE SEQUENCE [LARGE SCALE GENOMIC DNA]</scope>
    <source>
        <strain evidence="3 6">ATCC 50451</strain>
    </source>
</reference>
<evidence type="ECO:0000313" key="3">
    <source>
        <dbReference type="EMBL" id="WEL37758.1"/>
    </source>
</evidence>
<name>A0ABY8CFU2_ENCHE</name>
<evidence type="ECO:0000313" key="4">
    <source>
        <dbReference type="EMBL" id="WEL37897.1"/>
    </source>
</evidence>
<evidence type="ECO:0000313" key="5">
    <source>
        <dbReference type="EMBL" id="WEL39154.1"/>
    </source>
</evidence>
<proteinExistence type="predicted"/>
<dbReference type="EMBL" id="CP119062">
    <property type="protein sequence ID" value="WEL37897.1"/>
    <property type="molecule type" value="Genomic_DNA"/>
</dbReference>
<evidence type="ECO:0000256" key="1">
    <source>
        <dbReference type="SAM" id="MobiDB-lite"/>
    </source>
</evidence>
<feature type="compositionally biased region" description="Low complexity" evidence="1">
    <location>
        <begin position="51"/>
        <end position="62"/>
    </location>
</feature>
<evidence type="ECO:0000313" key="6">
    <source>
        <dbReference type="Proteomes" id="UP001217963"/>
    </source>
</evidence>
<keyword evidence="2" id="KW-0732">Signal</keyword>
<accession>A0ABY8CFU2</accession>
<feature type="chain" id="PRO_5045034304" evidence="2">
    <location>
        <begin position="20"/>
        <end position="77"/>
    </location>
</feature>